<comment type="similarity">
    <text evidence="1">Belongs to the sigma-70 factor family. ECF subfamily.</text>
</comment>
<keyword evidence="4" id="KW-0804">Transcription</keyword>
<keyword evidence="2" id="KW-0805">Transcription regulation</keyword>
<dbReference type="SUPFAM" id="SSF88659">
    <property type="entry name" value="Sigma3 and sigma4 domains of RNA polymerase sigma factors"/>
    <property type="match status" value="1"/>
</dbReference>
<dbReference type="AlphaFoldDB" id="A0A838L6F1"/>
<feature type="domain" description="RNA polymerase sigma factor 70 region 4 type 2" evidence="6">
    <location>
        <begin position="122"/>
        <end position="173"/>
    </location>
</feature>
<dbReference type="InterPro" id="IPR039425">
    <property type="entry name" value="RNA_pol_sigma-70-like"/>
</dbReference>
<dbReference type="GO" id="GO:0006352">
    <property type="term" value="P:DNA-templated transcription initiation"/>
    <property type="evidence" value="ECO:0007669"/>
    <property type="project" value="InterPro"/>
</dbReference>
<gene>
    <name evidence="7" type="ORF">HZF05_11025</name>
</gene>
<keyword evidence="3" id="KW-0731">Sigma factor</keyword>
<protein>
    <submittedName>
        <fullName evidence="7">Sigma-70 family RNA polymerase sigma factor</fullName>
    </submittedName>
</protein>
<name>A0A838L6F1_9SPHN</name>
<dbReference type="PANTHER" id="PTHR43133">
    <property type="entry name" value="RNA POLYMERASE ECF-TYPE SIGMA FACTO"/>
    <property type="match status" value="1"/>
</dbReference>
<dbReference type="SUPFAM" id="SSF88946">
    <property type="entry name" value="Sigma2 domain of RNA polymerase sigma factors"/>
    <property type="match status" value="1"/>
</dbReference>
<evidence type="ECO:0000256" key="4">
    <source>
        <dbReference type="ARBA" id="ARBA00023163"/>
    </source>
</evidence>
<dbReference type="InterPro" id="IPR013249">
    <property type="entry name" value="RNA_pol_sigma70_r4_t2"/>
</dbReference>
<dbReference type="InterPro" id="IPR007627">
    <property type="entry name" value="RNA_pol_sigma70_r2"/>
</dbReference>
<dbReference type="Pfam" id="PF04542">
    <property type="entry name" value="Sigma70_r2"/>
    <property type="match status" value="1"/>
</dbReference>
<dbReference type="InterPro" id="IPR014284">
    <property type="entry name" value="RNA_pol_sigma-70_dom"/>
</dbReference>
<evidence type="ECO:0000313" key="8">
    <source>
        <dbReference type="Proteomes" id="UP000570166"/>
    </source>
</evidence>
<evidence type="ECO:0000256" key="1">
    <source>
        <dbReference type="ARBA" id="ARBA00010641"/>
    </source>
</evidence>
<dbReference type="InterPro" id="IPR036388">
    <property type="entry name" value="WH-like_DNA-bd_sf"/>
</dbReference>
<evidence type="ECO:0000256" key="3">
    <source>
        <dbReference type="ARBA" id="ARBA00023082"/>
    </source>
</evidence>
<comment type="caution">
    <text evidence="7">The sequence shown here is derived from an EMBL/GenBank/DDBJ whole genome shotgun (WGS) entry which is preliminary data.</text>
</comment>
<dbReference type="InterPro" id="IPR013324">
    <property type="entry name" value="RNA_pol_sigma_r3/r4-like"/>
</dbReference>
<accession>A0A838L6F1</accession>
<dbReference type="InterPro" id="IPR013325">
    <property type="entry name" value="RNA_pol_sigma_r2"/>
</dbReference>
<evidence type="ECO:0000259" key="5">
    <source>
        <dbReference type="Pfam" id="PF04542"/>
    </source>
</evidence>
<evidence type="ECO:0000259" key="6">
    <source>
        <dbReference type="Pfam" id="PF08281"/>
    </source>
</evidence>
<dbReference type="RefSeq" id="WP_160366084.1">
    <property type="nucleotide sequence ID" value="NZ_JACEIB010000006.1"/>
</dbReference>
<dbReference type="NCBIfam" id="TIGR02937">
    <property type="entry name" value="sigma70-ECF"/>
    <property type="match status" value="1"/>
</dbReference>
<sequence length="180" mass="21018">MVTPDRDDPDDRSPIDAGDLDRIYRVEGPRLARYLGRRLPSGQDALDLVHEAFLRFAKARSDRALDRPGAYLQRIARNLLIDRSKRPESKFAALHVPIETGDELREEARQEQEIELKDMIGQYRQALDELPRKTREVFLLQRVHDLTYREIAERMGISIPTVQYHIARALVHLDQRLDRL</sequence>
<feature type="domain" description="RNA polymerase sigma-70 region 2" evidence="5">
    <location>
        <begin position="24"/>
        <end position="85"/>
    </location>
</feature>
<dbReference type="Pfam" id="PF08281">
    <property type="entry name" value="Sigma70_r4_2"/>
    <property type="match status" value="1"/>
</dbReference>
<proteinExistence type="inferred from homology"/>
<dbReference type="PANTHER" id="PTHR43133:SF63">
    <property type="entry name" value="RNA POLYMERASE SIGMA FACTOR FECI-RELATED"/>
    <property type="match status" value="1"/>
</dbReference>
<reference evidence="7 8" key="1">
    <citation type="submission" date="2020-07" db="EMBL/GenBank/DDBJ databases">
        <authorList>
            <person name="Sun Q."/>
        </authorList>
    </citation>
    <scope>NUCLEOTIDE SEQUENCE [LARGE SCALE GENOMIC DNA]</scope>
    <source>
        <strain evidence="7 8">CGMCC 1.13654</strain>
    </source>
</reference>
<dbReference type="EMBL" id="JACEIB010000006">
    <property type="protein sequence ID" value="MBA2934627.1"/>
    <property type="molecule type" value="Genomic_DNA"/>
</dbReference>
<dbReference type="CDD" id="cd06171">
    <property type="entry name" value="Sigma70_r4"/>
    <property type="match status" value="1"/>
</dbReference>
<keyword evidence="8" id="KW-1185">Reference proteome</keyword>
<evidence type="ECO:0000313" key="7">
    <source>
        <dbReference type="EMBL" id="MBA2934627.1"/>
    </source>
</evidence>
<dbReference type="Gene3D" id="1.10.10.10">
    <property type="entry name" value="Winged helix-like DNA-binding domain superfamily/Winged helix DNA-binding domain"/>
    <property type="match status" value="1"/>
</dbReference>
<dbReference type="Proteomes" id="UP000570166">
    <property type="component" value="Unassembled WGS sequence"/>
</dbReference>
<dbReference type="GO" id="GO:0016987">
    <property type="term" value="F:sigma factor activity"/>
    <property type="evidence" value="ECO:0007669"/>
    <property type="project" value="UniProtKB-KW"/>
</dbReference>
<organism evidence="7 8">
    <name type="scientific">Sphingomonas chungangi</name>
    <dbReference type="NCBI Taxonomy" id="2683589"/>
    <lineage>
        <taxon>Bacteria</taxon>
        <taxon>Pseudomonadati</taxon>
        <taxon>Pseudomonadota</taxon>
        <taxon>Alphaproteobacteria</taxon>
        <taxon>Sphingomonadales</taxon>
        <taxon>Sphingomonadaceae</taxon>
        <taxon>Sphingomonas</taxon>
    </lineage>
</organism>
<dbReference type="Gene3D" id="1.10.1740.10">
    <property type="match status" value="1"/>
</dbReference>
<dbReference type="GO" id="GO:0003677">
    <property type="term" value="F:DNA binding"/>
    <property type="evidence" value="ECO:0007669"/>
    <property type="project" value="InterPro"/>
</dbReference>
<evidence type="ECO:0000256" key="2">
    <source>
        <dbReference type="ARBA" id="ARBA00023015"/>
    </source>
</evidence>